<dbReference type="PROSITE" id="PS00745">
    <property type="entry name" value="RF_PROK_I"/>
    <property type="match status" value="1"/>
</dbReference>
<dbReference type="GO" id="GO:0016150">
    <property type="term" value="F:translation release factor activity, codon nonspecific"/>
    <property type="evidence" value="ECO:0007669"/>
    <property type="project" value="TreeGrafter"/>
</dbReference>
<dbReference type="EMBL" id="CAJVPJ010001435">
    <property type="protein sequence ID" value="CAG8591120.1"/>
    <property type="molecule type" value="Genomic_DNA"/>
</dbReference>
<dbReference type="InterPro" id="IPR000352">
    <property type="entry name" value="Pep_chain_release_fac_I"/>
</dbReference>
<dbReference type="PANTHER" id="PTHR11075:SF54">
    <property type="entry name" value="LARGE RIBOSOMAL SUBUNIT PROTEIN ML62"/>
    <property type="match status" value="1"/>
</dbReference>
<dbReference type="InterPro" id="IPR052104">
    <property type="entry name" value="Mito_Release_Factor_mL62"/>
</dbReference>
<evidence type="ECO:0000256" key="1">
    <source>
        <dbReference type="SAM" id="MobiDB-lite"/>
    </source>
</evidence>
<organism evidence="3 4">
    <name type="scientific">Paraglomus occultum</name>
    <dbReference type="NCBI Taxonomy" id="144539"/>
    <lineage>
        <taxon>Eukaryota</taxon>
        <taxon>Fungi</taxon>
        <taxon>Fungi incertae sedis</taxon>
        <taxon>Mucoromycota</taxon>
        <taxon>Glomeromycotina</taxon>
        <taxon>Glomeromycetes</taxon>
        <taxon>Paraglomerales</taxon>
        <taxon>Paraglomeraceae</taxon>
        <taxon>Paraglomus</taxon>
    </lineage>
</organism>
<sequence>MLSHRVLHVFRFFATSTSYKLGYNRPYIFISRKYISSLDTPEERERAEKWLQRFSKDKIPREMLTITFARSSGPGGQNVNKLNTKVDMRFVLDQAYWIPEYAKNKLLVQQANHVNKKGELVFTSDKTRSQLKNIEDCIDKLYAAIVNAAKVPKAPSEEQLQKIEEFKKAEHRRRKEEKQKRSAAKAQRKWRDD</sequence>
<evidence type="ECO:0000313" key="3">
    <source>
        <dbReference type="EMBL" id="CAG8591120.1"/>
    </source>
</evidence>
<dbReference type="AlphaFoldDB" id="A0A9N9C4G4"/>
<dbReference type="GO" id="GO:0070126">
    <property type="term" value="P:mitochondrial translational termination"/>
    <property type="evidence" value="ECO:0007669"/>
    <property type="project" value="TreeGrafter"/>
</dbReference>
<accession>A0A9N9C4G4</accession>
<protein>
    <submittedName>
        <fullName evidence="3">765_t:CDS:1</fullName>
    </submittedName>
</protein>
<proteinExistence type="predicted"/>
<feature type="region of interest" description="Disordered" evidence="1">
    <location>
        <begin position="168"/>
        <end position="193"/>
    </location>
</feature>
<feature type="compositionally biased region" description="Basic residues" evidence="1">
    <location>
        <begin position="169"/>
        <end position="193"/>
    </location>
</feature>
<evidence type="ECO:0000313" key="4">
    <source>
        <dbReference type="Proteomes" id="UP000789572"/>
    </source>
</evidence>
<comment type="caution">
    <text evidence="3">The sequence shown here is derived from an EMBL/GenBank/DDBJ whole genome shotgun (WGS) entry which is preliminary data.</text>
</comment>
<evidence type="ECO:0000259" key="2">
    <source>
        <dbReference type="PROSITE" id="PS00745"/>
    </source>
</evidence>
<gene>
    <name evidence="3" type="ORF">POCULU_LOCUS6980</name>
</gene>
<dbReference type="GO" id="GO:0005762">
    <property type="term" value="C:mitochondrial large ribosomal subunit"/>
    <property type="evidence" value="ECO:0007669"/>
    <property type="project" value="TreeGrafter"/>
</dbReference>
<feature type="domain" description="Prokaryotic-type class I peptide chain release factors" evidence="2">
    <location>
        <begin position="70"/>
        <end position="86"/>
    </location>
</feature>
<dbReference type="Proteomes" id="UP000789572">
    <property type="component" value="Unassembled WGS sequence"/>
</dbReference>
<keyword evidence="4" id="KW-1185">Reference proteome</keyword>
<dbReference type="FunFam" id="3.30.160.20:FF:000046">
    <property type="entry name" value="Peptidyl-tRNA hydrolase ICT1"/>
    <property type="match status" value="1"/>
</dbReference>
<dbReference type="PANTHER" id="PTHR11075">
    <property type="entry name" value="PEPTIDE CHAIN RELEASE FACTOR"/>
    <property type="match status" value="1"/>
</dbReference>
<name>A0A9N9C4G4_9GLOM</name>
<reference evidence="3" key="1">
    <citation type="submission" date="2021-06" db="EMBL/GenBank/DDBJ databases">
        <authorList>
            <person name="Kallberg Y."/>
            <person name="Tangrot J."/>
            <person name="Rosling A."/>
        </authorList>
    </citation>
    <scope>NUCLEOTIDE SEQUENCE</scope>
    <source>
        <strain evidence="3">IA702</strain>
    </source>
</reference>
<dbReference type="SUPFAM" id="SSF110916">
    <property type="entry name" value="Peptidyl-tRNA hydrolase domain-like"/>
    <property type="match status" value="1"/>
</dbReference>
<dbReference type="Pfam" id="PF00472">
    <property type="entry name" value="RF-1"/>
    <property type="match status" value="1"/>
</dbReference>
<dbReference type="Gene3D" id="3.30.160.20">
    <property type="match status" value="1"/>
</dbReference>
<dbReference type="OrthoDB" id="270639at2759"/>
<dbReference type="GO" id="GO:0004045">
    <property type="term" value="F:peptidyl-tRNA hydrolase activity"/>
    <property type="evidence" value="ECO:0007669"/>
    <property type="project" value="TreeGrafter"/>
</dbReference>